<protein>
    <submittedName>
        <fullName evidence="1">Uncharacterized protein</fullName>
    </submittedName>
</protein>
<accession>A0A379G5L7</accession>
<dbReference type="AlphaFoldDB" id="A0A379G5L7"/>
<evidence type="ECO:0000313" key="1">
    <source>
        <dbReference type="EMBL" id="SUC35913.1"/>
    </source>
</evidence>
<gene>
    <name evidence="1" type="ORF">NCTC12026_02315</name>
</gene>
<organism evidence="1 2">
    <name type="scientific">Providencia rustigianii</name>
    <dbReference type="NCBI Taxonomy" id="158850"/>
    <lineage>
        <taxon>Bacteria</taxon>
        <taxon>Pseudomonadati</taxon>
        <taxon>Pseudomonadota</taxon>
        <taxon>Gammaproteobacteria</taxon>
        <taxon>Enterobacterales</taxon>
        <taxon>Morganellaceae</taxon>
        <taxon>Providencia</taxon>
    </lineage>
</organism>
<dbReference type="Proteomes" id="UP000255129">
    <property type="component" value="Unassembled WGS sequence"/>
</dbReference>
<evidence type="ECO:0000313" key="2">
    <source>
        <dbReference type="Proteomes" id="UP000255129"/>
    </source>
</evidence>
<sequence length="56" mass="6383">MDKTRLHSDVIAELLRNEPNLIKYYLQQALLEANEDGGQESLIQCLSHIMQSLTPT</sequence>
<dbReference type="RefSeq" id="WP_006815439.1">
    <property type="nucleotide sequence ID" value="NZ_CABLCG010000061.1"/>
</dbReference>
<dbReference type="EMBL" id="UGUA01000002">
    <property type="protein sequence ID" value="SUC35913.1"/>
    <property type="molecule type" value="Genomic_DNA"/>
</dbReference>
<proteinExistence type="predicted"/>
<name>A0A379G5L7_9GAMM</name>
<reference evidence="1 2" key="1">
    <citation type="submission" date="2018-06" db="EMBL/GenBank/DDBJ databases">
        <authorList>
            <consortium name="Pathogen Informatics"/>
            <person name="Doyle S."/>
        </authorList>
    </citation>
    <scope>NUCLEOTIDE SEQUENCE [LARGE SCALE GENOMIC DNA]</scope>
    <source>
        <strain evidence="1 2">NCTC12026</strain>
    </source>
</reference>